<dbReference type="RefSeq" id="WP_338095077.1">
    <property type="nucleotide sequence ID" value="NZ_JAWDKA010000019.1"/>
</dbReference>
<proteinExistence type="predicted"/>
<comment type="caution">
    <text evidence="1">The sequence shown here is derived from an EMBL/GenBank/DDBJ whole genome shotgun (WGS) entry which is preliminary data.</text>
</comment>
<reference evidence="1" key="1">
    <citation type="submission" date="2023-06" db="EMBL/GenBank/DDBJ databases">
        <title>Genome sequence of Methancorpusculaceae sp. Ag1.</title>
        <authorList>
            <person name="Protasov E."/>
            <person name="Platt K."/>
            <person name="Poehlein A."/>
            <person name="Daniel R."/>
            <person name="Brune A."/>
        </authorList>
    </citation>
    <scope>NUCLEOTIDE SEQUENCE</scope>
    <source>
        <strain evidence="1">Ag1</strain>
    </source>
</reference>
<keyword evidence="2" id="KW-1185">Reference proteome</keyword>
<evidence type="ECO:0000313" key="1">
    <source>
        <dbReference type="EMBL" id="MDV0442655.1"/>
    </source>
</evidence>
<protein>
    <submittedName>
        <fullName evidence="1">Uncharacterized protein</fullName>
    </submittedName>
</protein>
<dbReference type="Proteomes" id="UP001273136">
    <property type="component" value="Unassembled WGS sequence"/>
</dbReference>
<evidence type="ECO:0000313" key="2">
    <source>
        <dbReference type="Proteomes" id="UP001273136"/>
    </source>
</evidence>
<dbReference type="EMBL" id="JAWDKA010000019">
    <property type="protein sequence ID" value="MDV0442655.1"/>
    <property type="molecule type" value="Genomic_DNA"/>
</dbReference>
<organism evidence="1 2">
    <name type="scientific">Methanorbis furvi</name>
    <dbReference type="NCBI Taxonomy" id="3028299"/>
    <lineage>
        <taxon>Archaea</taxon>
        <taxon>Methanobacteriati</taxon>
        <taxon>Methanobacteriota</taxon>
        <taxon>Stenosarchaea group</taxon>
        <taxon>Methanomicrobia</taxon>
        <taxon>Methanomicrobiales</taxon>
        <taxon>Methanocorpusculaceae</taxon>
        <taxon>Methanorbis</taxon>
    </lineage>
</organism>
<gene>
    <name evidence="1" type="ORF">McpAg1_19190</name>
</gene>
<name>A0AAE4SCM5_9EURY</name>
<sequence length="95" mass="10588">MSDRDHFLICPACGTVLKVDTEPDKERVSTHKPTCPFCASGPTSHTQMIICESWSEKWDVVNAVLKLKDASQKIGEFGNRTYSLPESEEVKDATD</sequence>
<dbReference type="AlphaFoldDB" id="A0AAE4SCM5"/>
<accession>A0AAE4SCM5</accession>